<protein>
    <recommendedName>
        <fullName evidence="2">Amidohydrolase-related domain-containing protein</fullName>
    </recommendedName>
</protein>
<dbReference type="SUPFAM" id="SSF51556">
    <property type="entry name" value="Metallo-dependent hydrolases"/>
    <property type="match status" value="1"/>
</dbReference>
<dbReference type="Pfam" id="PF04909">
    <property type="entry name" value="Amidohydro_2"/>
    <property type="match status" value="1"/>
</dbReference>
<organism evidence="3 4">
    <name type="scientific">Brachybacterium alimentarium</name>
    <dbReference type="NCBI Taxonomy" id="47845"/>
    <lineage>
        <taxon>Bacteria</taxon>
        <taxon>Bacillati</taxon>
        <taxon>Actinomycetota</taxon>
        <taxon>Actinomycetes</taxon>
        <taxon>Micrococcales</taxon>
        <taxon>Dermabacteraceae</taxon>
        <taxon>Brachybacterium</taxon>
    </lineage>
</organism>
<name>A0A2A3YKL7_9MICO</name>
<sequence length="296" mass="31372">MREVRTDAHLHLWDLAGGGYGWLAEAPEALRRNARWDAAAPQLDALGVERVVLVQADDTRADTLAMQEAATAIESSARSRSGATGVQCVDVVAWLPLADPGECARLLGDGTAMAHVVGVRQLIHDDPDPGVLDRAEVRESLGLLAARGLPLDVPDAFPRHLDQAARVAAEVEGLVVVLDHLGKPPLGDVAEMQEWERSLRGVAAQKGTVAKISGLSTSGRGFAASGALRTALDLALEVFGPERLMFGSDWPIAPTPFDLGSGAGPLLELLGELPSEDRAEIMHGTAQRVYRRPSTA</sequence>
<dbReference type="AlphaFoldDB" id="A0A2A3YKL7"/>
<gene>
    <name evidence="3" type="ORF">CIK66_08005</name>
</gene>
<evidence type="ECO:0000256" key="1">
    <source>
        <dbReference type="ARBA" id="ARBA00038310"/>
    </source>
</evidence>
<dbReference type="Gene3D" id="3.20.20.140">
    <property type="entry name" value="Metal-dependent hydrolases"/>
    <property type="match status" value="1"/>
</dbReference>
<dbReference type="InterPro" id="IPR032466">
    <property type="entry name" value="Metal_Hydrolase"/>
</dbReference>
<proteinExistence type="inferred from homology"/>
<dbReference type="InterPro" id="IPR052350">
    <property type="entry name" value="Metallo-dep_Lactonases"/>
</dbReference>
<dbReference type="OrthoDB" id="5450317at2"/>
<dbReference type="EMBL" id="NRGR01000013">
    <property type="protein sequence ID" value="PCC39645.1"/>
    <property type="molecule type" value="Genomic_DNA"/>
</dbReference>
<comment type="similarity">
    <text evidence="1">Belongs to the metallo-dependent hydrolases superfamily.</text>
</comment>
<reference evidence="3 4" key="1">
    <citation type="journal article" date="2017" name="Elife">
        <title>Extensive horizontal gene transfer in cheese-associated bacteria.</title>
        <authorList>
            <person name="Bonham K.S."/>
            <person name="Wolfe B.E."/>
            <person name="Dutton R.J."/>
        </authorList>
    </citation>
    <scope>NUCLEOTIDE SEQUENCE [LARGE SCALE GENOMIC DNA]</scope>
    <source>
        <strain evidence="3 4">341_9</strain>
    </source>
</reference>
<dbReference type="Proteomes" id="UP000218598">
    <property type="component" value="Unassembled WGS sequence"/>
</dbReference>
<evidence type="ECO:0000313" key="4">
    <source>
        <dbReference type="Proteomes" id="UP000218598"/>
    </source>
</evidence>
<comment type="caution">
    <text evidence="3">The sequence shown here is derived from an EMBL/GenBank/DDBJ whole genome shotgun (WGS) entry which is preliminary data.</text>
</comment>
<keyword evidence="4" id="KW-1185">Reference proteome</keyword>
<evidence type="ECO:0000259" key="2">
    <source>
        <dbReference type="Pfam" id="PF04909"/>
    </source>
</evidence>
<dbReference type="RefSeq" id="WP_096196958.1">
    <property type="nucleotide sequence ID" value="NZ_JBQCXU010000014.1"/>
</dbReference>
<dbReference type="PANTHER" id="PTHR43569">
    <property type="entry name" value="AMIDOHYDROLASE"/>
    <property type="match status" value="1"/>
</dbReference>
<dbReference type="InterPro" id="IPR006680">
    <property type="entry name" value="Amidohydro-rel"/>
</dbReference>
<dbReference type="GO" id="GO:0016787">
    <property type="term" value="F:hydrolase activity"/>
    <property type="evidence" value="ECO:0007669"/>
    <property type="project" value="InterPro"/>
</dbReference>
<feature type="domain" description="Amidohydrolase-related" evidence="2">
    <location>
        <begin position="7"/>
        <end position="292"/>
    </location>
</feature>
<evidence type="ECO:0000313" key="3">
    <source>
        <dbReference type="EMBL" id="PCC39645.1"/>
    </source>
</evidence>
<accession>A0A2A3YKL7</accession>
<dbReference type="PANTHER" id="PTHR43569:SF2">
    <property type="entry name" value="AMIDOHYDROLASE-RELATED DOMAIN-CONTAINING PROTEIN"/>
    <property type="match status" value="1"/>
</dbReference>